<dbReference type="GO" id="GO:0003676">
    <property type="term" value="F:nucleic acid binding"/>
    <property type="evidence" value="ECO:0007669"/>
    <property type="project" value="InterPro"/>
</dbReference>
<evidence type="ECO:0000256" key="7">
    <source>
        <dbReference type="ARBA" id="ARBA00042761"/>
    </source>
</evidence>
<evidence type="ECO:0000256" key="4">
    <source>
        <dbReference type="ARBA" id="ARBA00022839"/>
    </source>
</evidence>
<sequence length="206" mass="23152">MIFKNTISPEEIEKLKNAEFTGEVTIIDKNDESYESAIAYLASQKIIGFDTETKPVFQANVKRNSVALLQLASGTRAFIFRLTELGMPDSLCKVLSTKKIIKVGAAVNEDIRGLQRYTKFIPRGFVDLQTIGNNWLIKEKSVRKMAAIVLGVRVSKSQQLSNWEADVLSDAQVNYAAIDAWVCRQMYLKLLSTPKPENEDEKKSNT</sequence>
<dbReference type="SUPFAM" id="SSF53098">
    <property type="entry name" value="Ribonuclease H-like"/>
    <property type="match status" value="1"/>
</dbReference>
<reference evidence="9" key="1">
    <citation type="submission" date="2019-08" db="EMBL/GenBank/DDBJ databases">
        <authorList>
            <person name="Kucharzyk K."/>
            <person name="Murdoch R.W."/>
            <person name="Higgins S."/>
            <person name="Loffler F."/>
        </authorList>
    </citation>
    <scope>NUCLEOTIDE SEQUENCE</scope>
</reference>
<dbReference type="SMART" id="SM00474">
    <property type="entry name" value="35EXOc"/>
    <property type="match status" value="1"/>
</dbReference>
<dbReference type="CDD" id="cd06141">
    <property type="entry name" value="WRN_exo"/>
    <property type="match status" value="1"/>
</dbReference>
<evidence type="ECO:0000313" key="9">
    <source>
        <dbReference type="EMBL" id="MPL79837.1"/>
    </source>
</evidence>
<dbReference type="InterPro" id="IPR036397">
    <property type="entry name" value="RNaseH_sf"/>
</dbReference>
<accession>A0A644ULG1</accession>
<dbReference type="GO" id="GO:0008408">
    <property type="term" value="F:3'-5' exonuclease activity"/>
    <property type="evidence" value="ECO:0007669"/>
    <property type="project" value="InterPro"/>
</dbReference>
<evidence type="ECO:0000259" key="8">
    <source>
        <dbReference type="SMART" id="SM00474"/>
    </source>
</evidence>
<dbReference type="Pfam" id="PF01612">
    <property type="entry name" value="DNA_pol_A_exo1"/>
    <property type="match status" value="1"/>
</dbReference>
<keyword evidence="3 9" id="KW-0378">Hydrolase</keyword>
<keyword evidence="1" id="KW-0540">Nuclease</keyword>
<organism evidence="9">
    <name type="scientific">bioreactor metagenome</name>
    <dbReference type="NCBI Taxonomy" id="1076179"/>
    <lineage>
        <taxon>unclassified sequences</taxon>
        <taxon>metagenomes</taxon>
        <taxon>ecological metagenomes</taxon>
    </lineage>
</organism>
<evidence type="ECO:0000256" key="6">
    <source>
        <dbReference type="ARBA" id="ARBA00040531"/>
    </source>
</evidence>
<dbReference type="Gene3D" id="3.30.420.10">
    <property type="entry name" value="Ribonuclease H-like superfamily/Ribonuclease H"/>
    <property type="match status" value="1"/>
</dbReference>
<dbReference type="InterPro" id="IPR002562">
    <property type="entry name" value="3'-5'_exonuclease_dom"/>
</dbReference>
<evidence type="ECO:0000256" key="5">
    <source>
        <dbReference type="ARBA" id="ARBA00022842"/>
    </source>
</evidence>
<keyword evidence="4" id="KW-0269">Exonuclease</keyword>
<dbReference type="PANTHER" id="PTHR13620">
    <property type="entry name" value="3-5 EXONUCLEASE"/>
    <property type="match status" value="1"/>
</dbReference>
<dbReference type="InterPro" id="IPR012337">
    <property type="entry name" value="RNaseH-like_sf"/>
</dbReference>
<keyword evidence="5" id="KW-0460">Magnesium</keyword>
<evidence type="ECO:0000256" key="3">
    <source>
        <dbReference type="ARBA" id="ARBA00022801"/>
    </source>
</evidence>
<dbReference type="GO" id="GO:0046872">
    <property type="term" value="F:metal ion binding"/>
    <property type="evidence" value="ECO:0007669"/>
    <property type="project" value="UniProtKB-KW"/>
</dbReference>
<comment type="caution">
    <text evidence="9">The sequence shown here is derived from an EMBL/GenBank/DDBJ whole genome shotgun (WGS) entry which is preliminary data.</text>
</comment>
<dbReference type="EMBL" id="VSSQ01000131">
    <property type="protein sequence ID" value="MPL79837.1"/>
    <property type="molecule type" value="Genomic_DNA"/>
</dbReference>
<evidence type="ECO:0000256" key="2">
    <source>
        <dbReference type="ARBA" id="ARBA00022723"/>
    </source>
</evidence>
<evidence type="ECO:0000256" key="1">
    <source>
        <dbReference type="ARBA" id="ARBA00022722"/>
    </source>
</evidence>
<keyword evidence="2" id="KW-0479">Metal-binding</keyword>
<name>A0A644ULG1_9ZZZZ</name>
<dbReference type="GO" id="GO:0006139">
    <property type="term" value="P:nucleobase-containing compound metabolic process"/>
    <property type="evidence" value="ECO:0007669"/>
    <property type="project" value="InterPro"/>
</dbReference>
<dbReference type="AlphaFoldDB" id="A0A644ULG1"/>
<protein>
    <recommendedName>
        <fullName evidence="6">3'-5' exonuclease</fullName>
    </recommendedName>
    <alternativeName>
        <fullName evidence="7">Werner Syndrome-like exonuclease</fullName>
    </alternativeName>
</protein>
<dbReference type="InterPro" id="IPR051132">
    <property type="entry name" value="3-5_Exonuclease_domain"/>
</dbReference>
<dbReference type="PANTHER" id="PTHR13620:SF109">
    <property type="entry name" value="3'-5' EXONUCLEASE"/>
    <property type="match status" value="1"/>
</dbReference>
<gene>
    <name evidence="9" type="primary">rnd_4</name>
    <name evidence="9" type="ORF">SDC9_25723</name>
</gene>
<feature type="domain" description="3'-5' exonuclease" evidence="8">
    <location>
        <begin position="25"/>
        <end position="195"/>
    </location>
</feature>
<proteinExistence type="predicted"/>